<accession>A0A5Q2RF64</accession>
<evidence type="ECO:0000313" key="2">
    <source>
        <dbReference type="EMBL" id="QGG94323.1"/>
    </source>
</evidence>
<reference evidence="2 3" key="1">
    <citation type="submission" date="2019-11" db="EMBL/GenBank/DDBJ databases">
        <authorList>
            <person name="He Y."/>
        </authorList>
    </citation>
    <scope>NUCLEOTIDE SEQUENCE [LARGE SCALE GENOMIC DNA]</scope>
    <source>
        <strain evidence="2 3">SCSIO 58843</strain>
    </source>
</reference>
<name>A0A5Q2RF64_9ACTN</name>
<dbReference type="KEGG" id="atq:GH723_03970"/>
<gene>
    <name evidence="2" type="ORF">GH723_03970</name>
</gene>
<keyword evidence="3" id="KW-1185">Reference proteome</keyword>
<organism evidence="2 3">
    <name type="scientific">Actinomarinicola tropica</name>
    <dbReference type="NCBI Taxonomy" id="2789776"/>
    <lineage>
        <taxon>Bacteria</taxon>
        <taxon>Bacillati</taxon>
        <taxon>Actinomycetota</taxon>
        <taxon>Acidimicrobiia</taxon>
        <taxon>Acidimicrobiales</taxon>
        <taxon>Iamiaceae</taxon>
        <taxon>Actinomarinicola</taxon>
    </lineage>
</organism>
<proteinExistence type="predicted"/>
<dbReference type="EMBL" id="CP045851">
    <property type="protein sequence ID" value="QGG94323.1"/>
    <property type="molecule type" value="Genomic_DNA"/>
</dbReference>
<evidence type="ECO:0000256" key="1">
    <source>
        <dbReference type="SAM" id="MobiDB-lite"/>
    </source>
</evidence>
<feature type="region of interest" description="Disordered" evidence="1">
    <location>
        <begin position="1"/>
        <end position="33"/>
    </location>
</feature>
<evidence type="ECO:0000313" key="3">
    <source>
        <dbReference type="Proteomes" id="UP000334019"/>
    </source>
</evidence>
<protein>
    <recommendedName>
        <fullName evidence="4">PQQ-binding-like beta-propeller repeat protein</fullName>
    </recommendedName>
</protein>
<sequence length="411" mass="43291">MSAHPQLAATPWPAEDGGPRRQQRPHGIPGPRAGRAELAASRLAPLSIMAVLAPDDRVLLLRREIGDDGPTWVEEIDPDSLEPVRRSPDLPTGPFWPGGMAVLADGAIVVVQGAWAHRLAPDLSVVRARRLPVDAPHNSFVVLDDGSLATKDLQRPGGPPSTLSILDPVTLEDRAAPLVLPEPSVARLSADGSTIVVVGVTALHRLAWEPAAGTLAPAAPSVTYLDDEVHSFGWDPVVDAGAIWWMDGGDHTFAEGMTMLGNGVAPGANRLWRFPLDGAAPAWVEISGRPGGAVTNPPIVDPTRGLVVAYDSANGVAAAFDVDDLSPRWRTELRTAQHLVLFPDTGELIADDHDPATGDALVVVDVATGGVRTRCAVGSPAQSVVFGAPGTRRDHYFVSLSTVARVTFHDA</sequence>
<dbReference type="AlphaFoldDB" id="A0A5Q2RF64"/>
<dbReference type="SUPFAM" id="SSF50969">
    <property type="entry name" value="YVTN repeat-like/Quinoprotein amine dehydrogenase"/>
    <property type="match status" value="1"/>
</dbReference>
<evidence type="ECO:0008006" key="4">
    <source>
        <dbReference type="Google" id="ProtNLM"/>
    </source>
</evidence>
<dbReference type="Proteomes" id="UP000334019">
    <property type="component" value="Chromosome"/>
</dbReference>
<dbReference type="RefSeq" id="WP_153758429.1">
    <property type="nucleotide sequence ID" value="NZ_CP045851.1"/>
</dbReference>
<dbReference type="InterPro" id="IPR011044">
    <property type="entry name" value="Quino_amine_DH_bsu"/>
</dbReference>